<comment type="function">
    <text evidence="17">Catalyzes the transfer of a methyl group from methyl-cobalamin to homocysteine, yielding enzyme-bound cob(I)alamin and methionine. Subsequently, remethylates the cofactor using methyltetrahydrofolate.</text>
</comment>
<feature type="domain" description="Pterin-binding" evidence="21">
    <location>
        <begin position="318"/>
        <end position="573"/>
    </location>
</feature>
<evidence type="ECO:0000313" key="24">
    <source>
        <dbReference type="EMBL" id="VYU39164.1"/>
    </source>
</evidence>
<keyword evidence="13 19" id="KW-0479">Metal-binding</keyword>
<evidence type="ECO:0000256" key="5">
    <source>
        <dbReference type="ARBA" id="ARBA00010398"/>
    </source>
</evidence>
<dbReference type="InterPro" id="IPR036724">
    <property type="entry name" value="Cobalamin-bd_sf"/>
</dbReference>
<dbReference type="PANTHER" id="PTHR45833:SF1">
    <property type="entry name" value="METHIONINE SYNTHASE"/>
    <property type="match status" value="1"/>
</dbReference>
<dbReference type="InterPro" id="IPR036594">
    <property type="entry name" value="Meth_synthase_dom"/>
</dbReference>
<gene>
    <name evidence="24" type="primary">metH</name>
    <name evidence="24" type="ORF">VRLFYP33_00200</name>
</gene>
<dbReference type="SUPFAM" id="SSF52242">
    <property type="entry name" value="Cobalamin (vitamin B12)-binding domain"/>
    <property type="match status" value="1"/>
</dbReference>
<dbReference type="InterPro" id="IPR003726">
    <property type="entry name" value="HCY_dom"/>
</dbReference>
<evidence type="ECO:0000256" key="11">
    <source>
        <dbReference type="ARBA" id="ARBA00022679"/>
    </source>
</evidence>
<dbReference type="Gene3D" id="3.20.20.20">
    <property type="entry name" value="Dihydropteroate synthase-like"/>
    <property type="match status" value="1"/>
</dbReference>
<name>A0A6N3EGW8_9FIRM</name>
<keyword evidence="8 19" id="KW-0489">Methyltransferase</keyword>
<comment type="cofactor">
    <cofactor evidence="2 19">
        <name>Zn(2+)</name>
        <dbReference type="ChEBI" id="CHEBI:29105"/>
    </cofactor>
</comment>
<evidence type="ECO:0000256" key="16">
    <source>
        <dbReference type="ARBA" id="ARBA00023285"/>
    </source>
</evidence>
<feature type="binding site" evidence="19">
    <location>
        <position position="272"/>
    </location>
    <ligand>
        <name>Zn(2+)</name>
        <dbReference type="ChEBI" id="CHEBI:29105"/>
    </ligand>
</feature>
<dbReference type="Pfam" id="PF02574">
    <property type="entry name" value="S-methyl_trans"/>
    <property type="match status" value="1"/>
</dbReference>
<evidence type="ECO:0000256" key="2">
    <source>
        <dbReference type="ARBA" id="ARBA00001947"/>
    </source>
</evidence>
<feature type="domain" description="B12-binding N-terminal" evidence="23">
    <location>
        <begin position="592"/>
        <end position="686"/>
    </location>
</feature>
<dbReference type="CDD" id="cd02070">
    <property type="entry name" value="corrinoid_protein_B12-BD"/>
    <property type="match status" value="1"/>
</dbReference>
<dbReference type="GO" id="GO:0031419">
    <property type="term" value="F:cobalamin binding"/>
    <property type="evidence" value="ECO:0007669"/>
    <property type="project" value="UniProtKB-KW"/>
</dbReference>
<evidence type="ECO:0000256" key="4">
    <source>
        <dbReference type="ARBA" id="ARBA00005178"/>
    </source>
</evidence>
<dbReference type="RefSeq" id="WP_156705459.1">
    <property type="nucleotide sequence ID" value="NZ_CACRUX010000072.1"/>
</dbReference>
<evidence type="ECO:0000259" key="23">
    <source>
        <dbReference type="PROSITE" id="PS51337"/>
    </source>
</evidence>
<dbReference type="GO" id="GO:0046653">
    <property type="term" value="P:tetrahydrofolate metabolic process"/>
    <property type="evidence" value="ECO:0007669"/>
    <property type="project" value="TreeGrafter"/>
</dbReference>
<evidence type="ECO:0000256" key="9">
    <source>
        <dbReference type="ARBA" id="ARBA00022605"/>
    </source>
</evidence>
<dbReference type="InterPro" id="IPR011005">
    <property type="entry name" value="Dihydropteroate_synth-like_sf"/>
</dbReference>
<dbReference type="EMBL" id="CACRUX010000072">
    <property type="protein sequence ID" value="VYU39164.1"/>
    <property type="molecule type" value="Genomic_DNA"/>
</dbReference>
<keyword evidence="9" id="KW-0028">Amino-acid biosynthesis</keyword>
<dbReference type="Gene3D" id="1.10.1240.10">
    <property type="entry name" value="Methionine synthase domain"/>
    <property type="match status" value="1"/>
</dbReference>
<dbReference type="GO" id="GO:0005829">
    <property type="term" value="C:cytosol"/>
    <property type="evidence" value="ECO:0007669"/>
    <property type="project" value="TreeGrafter"/>
</dbReference>
<evidence type="ECO:0000256" key="18">
    <source>
        <dbReference type="ARBA" id="ARBA00031040"/>
    </source>
</evidence>
<dbReference type="GO" id="GO:0032259">
    <property type="term" value="P:methylation"/>
    <property type="evidence" value="ECO:0007669"/>
    <property type="project" value="UniProtKB-KW"/>
</dbReference>
<evidence type="ECO:0000256" key="10">
    <source>
        <dbReference type="ARBA" id="ARBA00022628"/>
    </source>
</evidence>
<sequence length="808" mass="85636">MYIFDGAMGTMLQQSGLVEGDCPELFNVEHPEVVTGIHAAYLKNGSDIVTTNTFGACGLKLADYGLEHRVAEINAAAVKAAKKAIAQVKPSAKVAGSMGPTGQFIEPLGQISFDEVYDTYYEQALALIEAGVDFIIIETIIDVQEMRAALLAARDAREKLNKTKEDVKIICQFSFSEDGRTITGTPPEVAAILMDAMGADVVGINCSLGPEQLIPLVERLASVTNLPISAQPNAGMPMLVGRETVFPLSPEEMGSYVPALLDAGATYVGACCGSTPLHIKAIAEAAGNHTPKERPEIAPFTAFTSRTGFVKVGHTEKPIIIGERINPTGRKVLAKEIKEGSFAMVKRDALAQVAAGAAVLDVNMGVPDVDPAAIMKRAIMELSMLVDVPLSIDTMDAAAMEAGLKMYPGRPLINSVNAEPEQLAQVLPLAKRYGATLLCLPLGRGDLPATAEQRVELAKEIVLAAYENGLRSQDLLLDPLVLTLASGQDSAVQTLRTLAMYKETFGFPTVMGLSNVSFGLPQRPYLNSQFLTMAVSHGLTAPILNPLNATVKKAFVAARTLLGFDPAAAEFIADYGLDEEGTVTSSASKKVATVSFNSDDPLENIQHAVEQGEKELVIELVEKALADGVDPLKITKHALSEAMNVVGEKFGAGKVFLPQVMLAAEAMQGAFQTIKRVLPDSGGITRDTVIVATVKGDIHDLGKNIVAALLENNGYRVVDLGKDVDPEEIVAAVKRENATVVGICSLMTTTMPMIDVTIEAIREAGLPAKVLVGGAVLTQEYADKAGADSYAKDGITAVNIVKKLLGDD</sequence>
<dbReference type="SUPFAM" id="SSF82282">
    <property type="entry name" value="Homocysteine S-methyltransferase"/>
    <property type="match status" value="1"/>
</dbReference>
<dbReference type="AlphaFoldDB" id="A0A6N3EGW8"/>
<feature type="binding site" evidence="19">
    <location>
        <position position="206"/>
    </location>
    <ligand>
        <name>Zn(2+)</name>
        <dbReference type="ChEBI" id="CHEBI:29105"/>
    </ligand>
</feature>
<dbReference type="InterPro" id="IPR006158">
    <property type="entry name" value="Cobalamin-bd"/>
</dbReference>
<dbReference type="PROSITE" id="PS51332">
    <property type="entry name" value="B12_BINDING"/>
    <property type="match status" value="1"/>
</dbReference>
<evidence type="ECO:0000256" key="8">
    <source>
        <dbReference type="ARBA" id="ARBA00022603"/>
    </source>
</evidence>
<evidence type="ECO:0000256" key="14">
    <source>
        <dbReference type="ARBA" id="ARBA00022833"/>
    </source>
</evidence>
<evidence type="ECO:0000256" key="12">
    <source>
        <dbReference type="ARBA" id="ARBA00022691"/>
    </source>
</evidence>
<evidence type="ECO:0000256" key="17">
    <source>
        <dbReference type="ARBA" id="ARBA00025552"/>
    </source>
</evidence>
<accession>A0A6N3EGW8</accession>
<keyword evidence="12" id="KW-0949">S-adenosyl-L-methionine</keyword>
<dbReference type="SMART" id="SM01018">
    <property type="entry name" value="B12-binding_2"/>
    <property type="match status" value="1"/>
</dbReference>
<evidence type="ECO:0000259" key="20">
    <source>
        <dbReference type="PROSITE" id="PS50970"/>
    </source>
</evidence>
<dbReference type="Gene3D" id="3.40.50.280">
    <property type="entry name" value="Cobalamin-binding domain"/>
    <property type="match status" value="1"/>
</dbReference>
<protein>
    <recommendedName>
        <fullName evidence="7">Methionine synthase</fullName>
        <ecNumber evidence="6">2.1.1.13</ecNumber>
    </recommendedName>
    <alternativeName>
        <fullName evidence="18">5-methyltetrahydrofolate--homocysteine methyltransferase</fullName>
    </alternativeName>
</protein>
<dbReference type="InterPro" id="IPR036589">
    <property type="entry name" value="HCY_dom_sf"/>
</dbReference>
<dbReference type="PROSITE" id="PS51337">
    <property type="entry name" value="B12_BINDING_NTER"/>
    <property type="match status" value="1"/>
</dbReference>
<dbReference type="Pfam" id="PF00809">
    <property type="entry name" value="Pterin_bind"/>
    <property type="match status" value="1"/>
</dbReference>
<dbReference type="GO" id="GO:0008705">
    <property type="term" value="F:methionine synthase activity"/>
    <property type="evidence" value="ECO:0007669"/>
    <property type="project" value="UniProtKB-EC"/>
</dbReference>
<evidence type="ECO:0000256" key="19">
    <source>
        <dbReference type="PROSITE-ProRule" id="PRU00333"/>
    </source>
</evidence>
<feature type="domain" description="Hcy-binding" evidence="20">
    <location>
        <begin position="1"/>
        <end position="286"/>
    </location>
</feature>
<evidence type="ECO:0000259" key="21">
    <source>
        <dbReference type="PROSITE" id="PS50972"/>
    </source>
</evidence>
<comment type="catalytic activity">
    <reaction evidence="1">
        <text>(6S)-5-methyl-5,6,7,8-tetrahydrofolate + L-homocysteine = (6S)-5,6,7,8-tetrahydrofolate + L-methionine</text>
        <dbReference type="Rhea" id="RHEA:11172"/>
        <dbReference type="ChEBI" id="CHEBI:18608"/>
        <dbReference type="ChEBI" id="CHEBI:57453"/>
        <dbReference type="ChEBI" id="CHEBI:57844"/>
        <dbReference type="ChEBI" id="CHEBI:58199"/>
        <dbReference type="EC" id="2.1.1.13"/>
    </reaction>
</comment>
<comment type="cofactor">
    <cofactor evidence="3">
        <name>methylcob(III)alamin</name>
        <dbReference type="ChEBI" id="CHEBI:28115"/>
    </cofactor>
</comment>
<evidence type="ECO:0000259" key="22">
    <source>
        <dbReference type="PROSITE" id="PS51332"/>
    </source>
</evidence>
<dbReference type="GO" id="GO:0050667">
    <property type="term" value="P:homocysteine metabolic process"/>
    <property type="evidence" value="ECO:0007669"/>
    <property type="project" value="TreeGrafter"/>
</dbReference>
<feature type="domain" description="B12-binding" evidence="22">
    <location>
        <begin position="686"/>
        <end position="808"/>
    </location>
</feature>
<reference evidence="24" key="1">
    <citation type="submission" date="2019-11" db="EMBL/GenBank/DDBJ databases">
        <authorList>
            <person name="Feng L."/>
        </authorList>
    </citation>
    <scope>NUCLEOTIDE SEQUENCE</scope>
    <source>
        <strain evidence="24">VrattiLFYP33</strain>
    </source>
</reference>
<organism evidence="24">
    <name type="scientific">Veillonella ratti</name>
    <dbReference type="NCBI Taxonomy" id="103892"/>
    <lineage>
        <taxon>Bacteria</taxon>
        <taxon>Bacillati</taxon>
        <taxon>Bacillota</taxon>
        <taxon>Negativicutes</taxon>
        <taxon>Veillonellales</taxon>
        <taxon>Veillonellaceae</taxon>
        <taxon>Veillonella</taxon>
    </lineage>
</organism>
<evidence type="ECO:0000256" key="7">
    <source>
        <dbReference type="ARBA" id="ARBA00013998"/>
    </source>
</evidence>
<keyword evidence="15" id="KW-0486">Methionine biosynthesis</keyword>
<dbReference type="SUPFAM" id="SSF51717">
    <property type="entry name" value="Dihydropteroate synthetase-like"/>
    <property type="match status" value="1"/>
</dbReference>
<evidence type="ECO:0000256" key="15">
    <source>
        <dbReference type="ARBA" id="ARBA00023167"/>
    </source>
</evidence>
<dbReference type="PANTHER" id="PTHR45833">
    <property type="entry name" value="METHIONINE SYNTHASE"/>
    <property type="match status" value="1"/>
</dbReference>
<dbReference type="InterPro" id="IPR000489">
    <property type="entry name" value="Pterin-binding_dom"/>
</dbReference>
<dbReference type="InterPro" id="IPR050554">
    <property type="entry name" value="Met_Synthase/Corrinoid"/>
</dbReference>
<dbReference type="PROSITE" id="PS50970">
    <property type="entry name" value="HCY"/>
    <property type="match status" value="1"/>
</dbReference>
<evidence type="ECO:0000256" key="1">
    <source>
        <dbReference type="ARBA" id="ARBA00001700"/>
    </source>
</evidence>
<dbReference type="GO" id="GO:0046872">
    <property type="term" value="F:metal ion binding"/>
    <property type="evidence" value="ECO:0007669"/>
    <property type="project" value="UniProtKB-KW"/>
</dbReference>
<evidence type="ECO:0000256" key="6">
    <source>
        <dbReference type="ARBA" id="ARBA00012032"/>
    </source>
</evidence>
<dbReference type="Pfam" id="PF02310">
    <property type="entry name" value="B12-binding"/>
    <property type="match status" value="1"/>
</dbReference>
<proteinExistence type="inferred from homology"/>
<dbReference type="InterPro" id="IPR003759">
    <property type="entry name" value="Cbl-bd_cap"/>
</dbReference>
<keyword evidence="10" id="KW-0846">Cobalamin</keyword>
<dbReference type="SUPFAM" id="SSF47644">
    <property type="entry name" value="Methionine synthase domain"/>
    <property type="match status" value="1"/>
</dbReference>
<dbReference type="Gene3D" id="3.20.20.330">
    <property type="entry name" value="Homocysteine-binding-like domain"/>
    <property type="match status" value="1"/>
</dbReference>
<dbReference type="EC" id="2.1.1.13" evidence="6"/>
<dbReference type="UniPathway" id="UPA00051">
    <property type="reaction ID" value="UER00081"/>
</dbReference>
<dbReference type="PIRSF" id="PIRSF037472">
    <property type="entry name" value="DHPS_mtfrase"/>
    <property type="match status" value="1"/>
</dbReference>
<keyword evidence="14 19" id="KW-0862">Zinc</keyword>
<evidence type="ECO:0000256" key="13">
    <source>
        <dbReference type="ARBA" id="ARBA00022723"/>
    </source>
</evidence>
<comment type="pathway">
    <text evidence="4">Amino-acid biosynthesis; L-methionine biosynthesis via de novo pathway; L-methionine from L-homocysteine (MetH route): step 1/1.</text>
</comment>
<keyword evidence="16" id="KW-0170">Cobalt</keyword>
<comment type="similarity">
    <text evidence="5">Belongs to the vitamin-B12 dependent methionine synthase family.</text>
</comment>
<dbReference type="Pfam" id="PF02607">
    <property type="entry name" value="B12-binding_2"/>
    <property type="match status" value="1"/>
</dbReference>
<feature type="binding site" evidence="19">
    <location>
        <position position="271"/>
    </location>
    <ligand>
        <name>Zn(2+)</name>
        <dbReference type="ChEBI" id="CHEBI:29105"/>
    </ligand>
</feature>
<dbReference type="InterPro" id="IPR017215">
    <property type="entry name" value="MetH_bac"/>
</dbReference>
<keyword evidence="11 19" id="KW-0808">Transferase</keyword>
<evidence type="ECO:0000256" key="3">
    <source>
        <dbReference type="ARBA" id="ARBA00001956"/>
    </source>
</evidence>
<dbReference type="PROSITE" id="PS50972">
    <property type="entry name" value="PTERIN_BINDING"/>
    <property type="match status" value="1"/>
</dbReference>